<dbReference type="PANTHER" id="PTHR42711:SF1">
    <property type="entry name" value="ABC-TRANSPORT PROTEIN, ATP-BINDING COMPONENT"/>
    <property type="match status" value="1"/>
</dbReference>
<keyword evidence="6" id="KW-1185">Reference proteome</keyword>
<dbReference type="Proteomes" id="UP000587760">
    <property type="component" value="Unassembled WGS sequence"/>
</dbReference>
<evidence type="ECO:0000256" key="3">
    <source>
        <dbReference type="ARBA" id="ARBA00022840"/>
    </source>
</evidence>
<evidence type="ECO:0000259" key="4">
    <source>
        <dbReference type="PROSITE" id="PS50893"/>
    </source>
</evidence>
<dbReference type="Gene3D" id="3.40.50.300">
    <property type="entry name" value="P-loop containing nucleotide triphosphate hydrolases"/>
    <property type="match status" value="1"/>
</dbReference>
<proteinExistence type="predicted"/>
<dbReference type="InterPro" id="IPR027417">
    <property type="entry name" value="P-loop_NTPase"/>
</dbReference>
<keyword evidence="1" id="KW-0813">Transport</keyword>
<name>A0A841R3N5_9SPIO</name>
<dbReference type="AlphaFoldDB" id="A0A841R3N5"/>
<organism evidence="5 6">
    <name type="scientific">Spirochaeta isovalerica</name>
    <dbReference type="NCBI Taxonomy" id="150"/>
    <lineage>
        <taxon>Bacteria</taxon>
        <taxon>Pseudomonadati</taxon>
        <taxon>Spirochaetota</taxon>
        <taxon>Spirochaetia</taxon>
        <taxon>Spirochaetales</taxon>
        <taxon>Spirochaetaceae</taxon>
        <taxon>Spirochaeta</taxon>
    </lineage>
</organism>
<dbReference type="SUPFAM" id="SSF52540">
    <property type="entry name" value="P-loop containing nucleoside triphosphate hydrolases"/>
    <property type="match status" value="1"/>
</dbReference>
<dbReference type="Pfam" id="PF00005">
    <property type="entry name" value="ABC_tran"/>
    <property type="match status" value="1"/>
</dbReference>
<protein>
    <submittedName>
        <fullName evidence="5">ABC-2 type transport system ATP-binding protein</fullName>
    </submittedName>
</protein>
<sequence>MRNGMEEEIMDNVLEIEGLKKEFRSKVKSSGFKGSLKNLVRPDYKTVRAVDDVSFSVEKGEITAFIGPNGAGKSTTIKLMTGILYPDSGHISVLGMDPHRDRKKLAYRIGTVFGQKSQLWYHLPPADSFDLLGSIYNMSESETKKRVDYLTEVFEIGKFVNQAVRKLSLGQRIRCEIAASLIHSPEILFLDEPTIGLDVVVKQKIRDLILRINRDSGVTVFLTSHDTGDIEKICRRAIVINEGQMVWDGSVKDMKYTLLNKRIINVRLEEPLDLRLEGVDLLKAKGHSAKLEVDLSVTSMKHVMSELVNRHNISDISISTIPMEEVISAIYEGGV</sequence>
<evidence type="ECO:0000256" key="1">
    <source>
        <dbReference type="ARBA" id="ARBA00022448"/>
    </source>
</evidence>
<dbReference type="PROSITE" id="PS50893">
    <property type="entry name" value="ABC_TRANSPORTER_2"/>
    <property type="match status" value="1"/>
</dbReference>
<dbReference type="RefSeq" id="WP_221439823.1">
    <property type="nucleotide sequence ID" value="NZ_JACHGJ010000002.1"/>
</dbReference>
<dbReference type="EMBL" id="JACHGJ010000002">
    <property type="protein sequence ID" value="MBB6479674.1"/>
    <property type="molecule type" value="Genomic_DNA"/>
</dbReference>
<evidence type="ECO:0000313" key="6">
    <source>
        <dbReference type="Proteomes" id="UP000587760"/>
    </source>
</evidence>
<dbReference type="InterPro" id="IPR003593">
    <property type="entry name" value="AAA+_ATPase"/>
</dbReference>
<feature type="domain" description="ABC transporter" evidence="4">
    <location>
        <begin position="34"/>
        <end position="267"/>
    </location>
</feature>
<evidence type="ECO:0000313" key="5">
    <source>
        <dbReference type="EMBL" id="MBB6479674.1"/>
    </source>
</evidence>
<dbReference type="InterPro" id="IPR050763">
    <property type="entry name" value="ABC_transporter_ATP-binding"/>
</dbReference>
<accession>A0A841R3N5</accession>
<dbReference type="SMART" id="SM00382">
    <property type="entry name" value="AAA"/>
    <property type="match status" value="1"/>
</dbReference>
<dbReference type="InterPro" id="IPR003439">
    <property type="entry name" value="ABC_transporter-like_ATP-bd"/>
</dbReference>
<gene>
    <name evidence="5" type="ORF">HNR50_001332</name>
</gene>
<dbReference type="GO" id="GO:0005524">
    <property type="term" value="F:ATP binding"/>
    <property type="evidence" value="ECO:0007669"/>
    <property type="project" value="UniProtKB-KW"/>
</dbReference>
<evidence type="ECO:0000256" key="2">
    <source>
        <dbReference type="ARBA" id="ARBA00022741"/>
    </source>
</evidence>
<dbReference type="PANTHER" id="PTHR42711">
    <property type="entry name" value="ABC TRANSPORTER ATP-BINDING PROTEIN"/>
    <property type="match status" value="1"/>
</dbReference>
<reference evidence="5 6" key="1">
    <citation type="submission" date="2020-08" db="EMBL/GenBank/DDBJ databases">
        <title>Genomic Encyclopedia of Type Strains, Phase IV (KMG-IV): sequencing the most valuable type-strain genomes for metagenomic binning, comparative biology and taxonomic classification.</title>
        <authorList>
            <person name="Goeker M."/>
        </authorList>
    </citation>
    <scope>NUCLEOTIDE SEQUENCE [LARGE SCALE GENOMIC DNA]</scope>
    <source>
        <strain evidence="5 6">DSM 2461</strain>
    </source>
</reference>
<comment type="caution">
    <text evidence="5">The sequence shown here is derived from an EMBL/GenBank/DDBJ whole genome shotgun (WGS) entry which is preliminary data.</text>
</comment>
<keyword evidence="2" id="KW-0547">Nucleotide-binding</keyword>
<dbReference type="GO" id="GO:0016887">
    <property type="term" value="F:ATP hydrolysis activity"/>
    <property type="evidence" value="ECO:0007669"/>
    <property type="project" value="InterPro"/>
</dbReference>
<keyword evidence="3 5" id="KW-0067">ATP-binding</keyword>